<evidence type="ECO:0000256" key="1">
    <source>
        <dbReference type="SAM" id="MobiDB-lite"/>
    </source>
</evidence>
<evidence type="ECO:0000313" key="3">
    <source>
        <dbReference type="Proteomes" id="UP001500840"/>
    </source>
</evidence>
<gene>
    <name evidence="2" type="ORF">GCM10023156_09520</name>
</gene>
<evidence type="ECO:0000313" key="2">
    <source>
        <dbReference type="EMBL" id="GAA4447481.1"/>
    </source>
</evidence>
<comment type="caution">
    <text evidence="2">The sequence shown here is derived from an EMBL/GenBank/DDBJ whole genome shotgun (WGS) entry which is preliminary data.</text>
</comment>
<reference evidence="3" key="1">
    <citation type="journal article" date="2019" name="Int. J. Syst. Evol. Microbiol.">
        <title>The Global Catalogue of Microorganisms (GCM) 10K type strain sequencing project: providing services to taxonomists for standard genome sequencing and annotation.</title>
        <authorList>
            <consortium name="The Broad Institute Genomics Platform"/>
            <consortium name="The Broad Institute Genome Sequencing Center for Infectious Disease"/>
            <person name="Wu L."/>
            <person name="Ma J."/>
        </authorList>
    </citation>
    <scope>NUCLEOTIDE SEQUENCE [LARGE SCALE GENOMIC DNA]</scope>
    <source>
        <strain evidence="3">JCM 17759</strain>
    </source>
</reference>
<dbReference type="Proteomes" id="UP001500840">
    <property type="component" value="Unassembled WGS sequence"/>
</dbReference>
<feature type="compositionally biased region" description="Pro residues" evidence="1">
    <location>
        <begin position="89"/>
        <end position="99"/>
    </location>
</feature>
<keyword evidence="3" id="KW-1185">Reference proteome</keyword>
<accession>A0ABP8MER4</accession>
<dbReference type="EMBL" id="BAABGA010000012">
    <property type="protein sequence ID" value="GAA4447481.1"/>
    <property type="molecule type" value="Genomic_DNA"/>
</dbReference>
<feature type="compositionally biased region" description="Polar residues" evidence="1">
    <location>
        <begin position="69"/>
        <end position="78"/>
    </location>
</feature>
<protein>
    <submittedName>
        <fullName evidence="2">Uncharacterized protein</fullName>
    </submittedName>
</protein>
<sequence>MRWEHALRKKPNHRFHNGLDSPTSLSLVPVFFWTNFTHFTTGRLTVNTLKLFSLLIAATVMGFTLGCGSDSSTSQTPQGAFDEFAEENPAPPTVPVADE</sequence>
<name>A0ABP8MER4_9BACT</name>
<feature type="region of interest" description="Disordered" evidence="1">
    <location>
        <begin position="68"/>
        <end position="99"/>
    </location>
</feature>
<organism evidence="2 3">
    <name type="scientific">Novipirellula rosea</name>
    <dbReference type="NCBI Taxonomy" id="1031540"/>
    <lineage>
        <taxon>Bacteria</taxon>
        <taxon>Pseudomonadati</taxon>
        <taxon>Planctomycetota</taxon>
        <taxon>Planctomycetia</taxon>
        <taxon>Pirellulales</taxon>
        <taxon>Pirellulaceae</taxon>
        <taxon>Novipirellula</taxon>
    </lineage>
</organism>
<proteinExistence type="predicted"/>